<evidence type="ECO:0000313" key="2">
    <source>
        <dbReference type="EMBL" id="QEU88757.1"/>
    </source>
</evidence>
<dbReference type="EMBL" id="CP023700">
    <property type="protein sequence ID" value="QEU88757.1"/>
    <property type="molecule type" value="Genomic_DNA"/>
</dbReference>
<reference evidence="2 3" key="1">
    <citation type="submission" date="2017-09" db="EMBL/GenBank/DDBJ databases">
        <authorList>
            <person name="Lee N."/>
            <person name="Cho B.-K."/>
        </authorList>
    </citation>
    <scope>NUCLEOTIDE SEQUENCE [LARGE SCALE GENOMIC DNA]</scope>
    <source>
        <strain evidence="2 3">ATCC 39115</strain>
    </source>
</reference>
<evidence type="ECO:0000313" key="3">
    <source>
        <dbReference type="Proteomes" id="UP000327143"/>
    </source>
</evidence>
<dbReference type="RefSeq" id="WP_016823756.1">
    <property type="nucleotide sequence ID" value="NZ_CP023700.1"/>
</dbReference>
<organism evidence="2 3">
    <name type="scientific">Streptomyces viridosporus T7A</name>
    <dbReference type="NCBI Taxonomy" id="665577"/>
    <lineage>
        <taxon>Bacteria</taxon>
        <taxon>Bacillati</taxon>
        <taxon>Actinomycetota</taxon>
        <taxon>Actinomycetes</taxon>
        <taxon>Kitasatosporales</taxon>
        <taxon>Streptomycetaceae</taxon>
        <taxon>Streptomyces</taxon>
    </lineage>
</organism>
<keyword evidence="3" id="KW-1185">Reference proteome</keyword>
<evidence type="ECO:0000256" key="1">
    <source>
        <dbReference type="SAM" id="MobiDB-lite"/>
    </source>
</evidence>
<proteinExistence type="predicted"/>
<gene>
    <name evidence="2" type="ORF">CP969_31785</name>
</gene>
<dbReference type="Proteomes" id="UP000327143">
    <property type="component" value="Chromosome"/>
</dbReference>
<accession>A0ABX6AP19</accession>
<feature type="region of interest" description="Disordered" evidence="1">
    <location>
        <begin position="16"/>
        <end position="40"/>
    </location>
</feature>
<name>A0ABX6AP19_STRVD</name>
<protein>
    <submittedName>
        <fullName evidence="2">Uncharacterized protein</fullName>
    </submittedName>
</protein>
<sequence length="95" mass="10328">MAWDEWEQFKQDAIQRHGTQTQLNQLPPDDGPGPSTRGLLSSKKAWNKAGEDVGGLGDDIDKVLKKLQDGQKGLDGETGCLSAGARKEVYDSWAS</sequence>